<feature type="transmembrane region" description="Helical" evidence="1">
    <location>
        <begin position="64"/>
        <end position="88"/>
    </location>
</feature>
<keyword evidence="1" id="KW-0472">Membrane</keyword>
<protein>
    <submittedName>
        <fullName evidence="2">Uncharacterized protein</fullName>
    </submittedName>
</protein>
<evidence type="ECO:0000256" key="1">
    <source>
        <dbReference type="SAM" id="Phobius"/>
    </source>
</evidence>
<feature type="transmembrane region" description="Helical" evidence="1">
    <location>
        <begin position="7"/>
        <end position="28"/>
    </location>
</feature>
<dbReference type="EMBL" id="MNZM01000053">
    <property type="protein sequence ID" value="OIP84563.1"/>
    <property type="molecule type" value="Genomic_DNA"/>
</dbReference>
<accession>A0A1J5HJE5</accession>
<name>A0A1J5HJE5_9BACT</name>
<dbReference type="AlphaFoldDB" id="A0A1J5HJE5"/>
<organism evidence="2 3">
    <name type="scientific">Candidatus Roizmanbacteria bacterium CG2_30_33_16</name>
    <dbReference type="NCBI Taxonomy" id="1805340"/>
    <lineage>
        <taxon>Bacteria</taxon>
        <taxon>Candidatus Roizmaniibacteriota</taxon>
    </lineage>
</organism>
<keyword evidence="1" id="KW-1133">Transmembrane helix</keyword>
<feature type="transmembrane region" description="Helical" evidence="1">
    <location>
        <begin position="108"/>
        <end position="128"/>
    </location>
</feature>
<sequence length="132" mass="14695">MKKIFKAPIIAAAAIFVTAMWNKGFILPKTIEEFVLAALFITVTVYLLIPLSKIILFPFNLISFGLVSFIFYIFLLHLVSSGFGWIIIKSWHFPGFGIFGLNIPATDLSYLGNLILSALSITTIINILNKVI</sequence>
<evidence type="ECO:0000313" key="2">
    <source>
        <dbReference type="EMBL" id="OIP84563.1"/>
    </source>
</evidence>
<keyword evidence="1" id="KW-0812">Transmembrane</keyword>
<dbReference type="Proteomes" id="UP000183758">
    <property type="component" value="Unassembled WGS sequence"/>
</dbReference>
<reference evidence="2 3" key="1">
    <citation type="journal article" date="2016" name="Environ. Microbiol.">
        <title>Genomic resolution of a cold subsurface aquifer community provides metabolic insights for novel microbes adapted to high CO concentrations.</title>
        <authorList>
            <person name="Probst A.J."/>
            <person name="Castelle C.J."/>
            <person name="Singh A."/>
            <person name="Brown C.T."/>
            <person name="Anantharaman K."/>
            <person name="Sharon I."/>
            <person name="Hug L.A."/>
            <person name="Burstein D."/>
            <person name="Emerson J.B."/>
            <person name="Thomas B.C."/>
            <person name="Banfield J.F."/>
        </authorList>
    </citation>
    <scope>NUCLEOTIDE SEQUENCE [LARGE SCALE GENOMIC DNA]</scope>
    <source>
        <strain evidence="2">CG2_30_33_16</strain>
    </source>
</reference>
<evidence type="ECO:0000313" key="3">
    <source>
        <dbReference type="Proteomes" id="UP000183758"/>
    </source>
</evidence>
<feature type="transmembrane region" description="Helical" evidence="1">
    <location>
        <begin position="34"/>
        <end position="52"/>
    </location>
</feature>
<comment type="caution">
    <text evidence="2">The sequence shown here is derived from an EMBL/GenBank/DDBJ whole genome shotgun (WGS) entry which is preliminary data.</text>
</comment>
<proteinExistence type="predicted"/>
<gene>
    <name evidence="2" type="ORF">AUK04_02265</name>
</gene>